<dbReference type="Pfam" id="PF01029">
    <property type="entry name" value="NusB"/>
    <property type="match status" value="1"/>
</dbReference>
<proteinExistence type="predicted"/>
<protein>
    <recommendedName>
        <fullName evidence="2">NusB/RsmB/TIM44 domain-containing protein</fullName>
    </recommendedName>
</protein>
<dbReference type="GO" id="GO:0006355">
    <property type="term" value="P:regulation of DNA-templated transcription"/>
    <property type="evidence" value="ECO:0007669"/>
    <property type="project" value="InterPro"/>
</dbReference>
<dbReference type="Proteomes" id="UP001515480">
    <property type="component" value="Unassembled WGS sequence"/>
</dbReference>
<evidence type="ECO:0000256" key="1">
    <source>
        <dbReference type="ARBA" id="ARBA00022884"/>
    </source>
</evidence>
<dbReference type="InterPro" id="IPR006027">
    <property type="entry name" value="NusB_RsmB_TIM44"/>
</dbReference>
<dbReference type="Gene3D" id="1.10.940.10">
    <property type="entry name" value="NusB-like"/>
    <property type="match status" value="1"/>
</dbReference>
<evidence type="ECO:0000313" key="3">
    <source>
        <dbReference type="EMBL" id="KAL1504516.1"/>
    </source>
</evidence>
<comment type="caution">
    <text evidence="3">The sequence shown here is derived from an EMBL/GenBank/DDBJ whole genome shotgun (WGS) entry which is preliminary data.</text>
</comment>
<keyword evidence="1" id="KW-0694">RNA-binding</keyword>
<dbReference type="SUPFAM" id="SSF48013">
    <property type="entry name" value="NusB-like"/>
    <property type="match status" value="1"/>
</dbReference>
<dbReference type="GO" id="GO:0003723">
    <property type="term" value="F:RNA binding"/>
    <property type="evidence" value="ECO:0007669"/>
    <property type="project" value="UniProtKB-KW"/>
</dbReference>
<sequence>MAALLCLAAAPAAAAPPRAPPPAILRIARATRELSCTFLYAGLVRAAPPLSLFDDEAHADFFASPSLALRLHEAAKERAWPAALPATRRLAEPPGAVPVGEARSAEDRRGGASLAMCRQQLRAVAARRDELEEAIVHLLDPKVAPHFPAFDYAILLLFMSELHEGMQLPVACSEAVDLSLAYSGMDETYRYVNGVLAAYAREYKVKAG</sequence>
<keyword evidence="4" id="KW-1185">Reference proteome</keyword>
<dbReference type="EMBL" id="JBGBPQ010000020">
    <property type="protein sequence ID" value="KAL1504516.1"/>
    <property type="molecule type" value="Genomic_DNA"/>
</dbReference>
<reference evidence="3 4" key="1">
    <citation type="journal article" date="2024" name="Science">
        <title>Giant polyketide synthase enzymes in the biosynthesis of giant marine polyether toxins.</title>
        <authorList>
            <person name="Fallon T.R."/>
            <person name="Shende V.V."/>
            <person name="Wierzbicki I.H."/>
            <person name="Pendleton A.L."/>
            <person name="Watervoot N.F."/>
            <person name="Auber R.P."/>
            <person name="Gonzalez D.J."/>
            <person name="Wisecaver J.H."/>
            <person name="Moore B.S."/>
        </authorList>
    </citation>
    <scope>NUCLEOTIDE SEQUENCE [LARGE SCALE GENOMIC DNA]</scope>
    <source>
        <strain evidence="3 4">12B1</strain>
    </source>
</reference>
<feature type="domain" description="NusB/RsmB/TIM44" evidence="2">
    <location>
        <begin position="115"/>
        <end position="201"/>
    </location>
</feature>
<evidence type="ECO:0000313" key="4">
    <source>
        <dbReference type="Proteomes" id="UP001515480"/>
    </source>
</evidence>
<organism evidence="3 4">
    <name type="scientific">Prymnesium parvum</name>
    <name type="common">Toxic golden alga</name>
    <dbReference type="NCBI Taxonomy" id="97485"/>
    <lineage>
        <taxon>Eukaryota</taxon>
        <taxon>Haptista</taxon>
        <taxon>Haptophyta</taxon>
        <taxon>Prymnesiophyceae</taxon>
        <taxon>Prymnesiales</taxon>
        <taxon>Prymnesiaceae</taxon>
        <taxon>Prymnesium</taxon>
    </lineage>
</organism>
<accession>A0AB34IQ45</accession>
<evidence type="ECO:0000259" key="2">
    <source>
        <dbReference type="Pfam" id="PF01029"/>
    </source>
</evidence>
<gene>
    <name evidence="3" type="ORF">AB1Y20_010918</name>
</gene>
<dbReference type="AlphaFoldDB" id="A0AB34IQ45"/>
<dbReference type="InterPro" id="IPR035926">
    <property type="entry name" value="NusB-like_sf"/>
</dbReference>
<name>A0AB34IQ45_PRYPA</name>